<dbReference type="GO" id="GO:0005829">
    <property type="term" value="C:cytosol"/>
    <property type="evidence" value="ECO:0007669"/>
    <property type="project" value="TreeGrafter"/>
</dbReference>
<evidence type="ECO:0000313" key="4">
    <source>
        <dbReference type="Proteomes" id="UP000184038"/>
    </source>
</evidence>
<sequence>MNNFYDNVGARIRDLRETNRYTREQLSELAEISPKFLYEIETGKKGFSADTLYRIAKSLAVSSEYILSGNNQYIYDGKVINTLNLFNNSQVVKIEELLKLIYEIII</sequence>
<name>A0A1M7I6V3_9FIRM</name>
<dbReference type="InterPro" id="IPR050807">
    <property type="entry name" value="TransReg_Diox_bact_type"/>
</dbReference>
<dbReference type="OrthoDB" id="371153at2"/>
<dbReference type="PROSITE" id="PS50943">
    <property type="entry name" value="HTH_CROC1"/>
    <property type="match status" value="1"/>
</dbReference>
<dbReference type="STRING" id="1120996.SAMN02746066_01693"/>
<dbReference type="Proteomes" id="UP000184038">
    <property type="component" value="Unassembled WGS sequence"/>
</dbReference>
<dbReference type="InterPro" id="IPR010982">
    <property type="entry name" value="Lambda_DNA-bd_dom_sf"/>
</dbReference>
<reference evidence="3 4" key="1">
    <citation type="submission" date="2016-11" db="EMBL/GenBank/DDBJ databases">
        <authorList>
            <person name="Jaros S."/>
            <person name="Januszkiewicz K."/>
            <person name="Wedrychowicz H."/>
        </authorList>
    </citation>
    <scope>NUCLEOTIDE SEQUENCE [LARGE SCALE GENOMIC DNA]</scope>
    <source>
        <strain evidence="3 4">DSM 15930</strain>
    </source>
</reference>
<dbReference type="SMART" id="SM00530">
    <property type="entry name" value="HTH_XRE"/>
    <property type="match status" value="1"/>
</dbReference>
<dbReference type="AlphaFoldDB" id="A0A1M7I6V3"/>
<dbReference type="InterPro" id="IPR001387">
    <property type="entry name" value="Cro/C1-type_HTH"/>
</dbReference>
<feature type="domain" description="HTH cro/C1-type" evidence="2">
    <location>
        <begin position="12"/>
        <end position="66"/>
    </location>
</feature>
<dbReference type="SUPFAM" id="SSF47413">
    <property type="entry name" value="lambda repressor-like DNA-binding domains"/>
    <property type="match status" value="1"/>
</dbReference>
<evidence type="ECO:0000259" key="2">
    <source>
        <dbReference type="PROSITE" id="PS50943"/>
    </source>
</evidence>
<organism evidence="3 4">
    <name type="scientific">Anaerosporobacter mobilis DSM 15930</name>
    <dbReference type="NCBI Taxonomy" id="1120996"/>
    <lineage>
        <taxon>Bacteria</taxon>
        <taxon>Bacillati</taxon>
        <taxon>Bacillota</taxon>
        <taxon>Clostridia</taxon>
        <taxon>Lachnospirales</taxon>
        <taxon>Lachnospiraceae</taxon>
        <taxon>Anaerosporobacter</taxon>
    </lineage>
</organism>
<dbReference type="PANTHER" id="PTHR46797:SF1">
    <property type="entry name" value="METHYLPHOSPHONATE SYNTHASE"/>
    <property type="match status" value="1"/>
</dbReference>
<proteinExistence type="predicted"/>
<evidence type="ECO:0000313" key="3">
    <source>
        <dbReference type="EMBL" id="SHM36378.1"/>
    </source>
</evidence>
<dbReference type="GO" id="GO:0003700">
    <property type="term" value="F:DNA-binding transcription factor activity"/>
    <property type="evidence" value="ECO:0007669"/>
    <property type="project" value="TreeGrafter"/>
</dbReference>
<dbReference type="RefSeq" id="WP_073285969.1">
    <property type="nucleotide sequence ID" value="NZ_FRCP01000009.1"/>
</dbReference>
<gene>
    <name evidence="3" type="ORF">SAMN02746066_01693</name>
</gene>
<keyword evidence="1 3" id="KW-0238">DNA-binding</keyword>
<keyword evidence="4" id="KW-1185">Reference proteome</keyword>
<dbReference type="CDD" id="cd00093">
    <property type="entry name" value="HTH_XRE"/>
    <property type="match status" value="1"/>
</dbReference>
<dbReference type="EMBL" id="FRCP01000009">
    <property type="protein sequence ID" value="SHM36378.1"/>
    <property type="molecule type" value="Genomic_DNA"/>
</dbReference>
<dbReference type="Gene3D" id="1.10.260.40">
    <property type="entry name" value="lambda repressor-like DNA-binding domains"/>
    <property type="match status" value="1"/>
</dbReference>
<dbReference type="Pfam" id="PF12844">
    <property type="entry name" value="HTH_19"/>
    <property type="match status" value="1"/>
</dbReference>
<accession>A0A1M7I6V3</accession>
<dbReference type="GO" id="GO:0003677">
    <property type="term" value="F:DNA binding"/>
    <property type="evidence" value="ECO:0007669"/>
    <property type="project" value="UniProtKB-KW"/>
</dbReference>
<evidence type="ECO:0000256" key="1">
    <source>
        <dbReference type="ARBA" id="ARBA00023125"/>
    </source>
</evidence>
<protein>
    <submittedName>
        <fullName evidence="3">DNA-binding transcriptional regulator, XRE-family HTH domain</fullName>
    </submittedName>
</protein>
<dbReference type="PANTHER" id="PTHR46797">
    <property type="entry name" value="HTH-TYPE TRANSCRIPTIONAL REGULATOR"/>
    <property type="match status" value="1"/>
</dbReference>